<evidence type="ECO:0000313" key="5">
    <source>
        <dbReference type="EMBL" id="MCS3903351.1"/>
    </source>
</evidence>
<dbReference type="PANTHER" id="PTHR37423:SF5">
    <property type="entry name" value="SOLUBLE LYTIC MUREIN TRANSGLYCOSYLASE"/>
    <property type="match status" value="1"/>
</dbReference>
<reference evidence="5" key="1">
    <citation type="submission" date="2022-08" db="EMBL/GenBank/DDBJ databases">
        <title>Genomic Encyclopedia of Type Strains, Phase III (KMG-III): the genomes of soil and plant-associated and newly described type strains.</title>
        <authorList>
            <person name="Whitman W."/>
        </authorList>
    </citation>
    <scope>NUCLEOTIDE SEQUENCE</scope>
    <source>
        <strain evidence="5">HMT 1</strain>
    </source>
</reference>
<dbReference type="AlphaFoldDB" id="A0AAE3HJ68"/>
<evidence type="ECO:0000259" key="3">
    <source>
        <dbReference type="Pfam" id="PF01464"/>
    </source>
</evidence>
<comment type="caution">
    <text evidence="5">The sequence shown here is derived from an EMBL/GenBank/DDBJ whole genome shotgun (WGS) entry which is preliminary data.</text>
</comment>
<dbReference type="InterPro" id="IPR008258">
    <property type="entry name" value="Transglycosylase_SLT_dom_1"/>
</dbReference>
<dbReference type="Gene3D" id="1.10.530.10">
    <property type="match status" value="1"/>
</dbReference>
<dbReference type="Pfam" id="PF14718">
    <property type="entry name" value="SLT_L"/>
    <property type="match status" value="1"/>
</dbReference>
<protein>
    <submittedName>
        <fullName evidence="5">Soluble lytic murein transglycosylase</fullName>
        <ecNumber evidence="5">3.2.1.-</ecNumber>
    </submittedName>
</protein>
<dbReference type="InterPro" id="IPR037061">
    <property type="entry name" value="Lytic_TGlycoase_superhlx_L_sf"/>
</dbReference>
<dbReference type="InterPro" id="IPR023346">
    <property type="entry name" value="Lysozyme-like_dom_sf"/>
</dbReference>
<evidence type="ECO:0000259" key="4">
    <source>
        <dbReference type="Pfam" id="PF14718"/>
    </source>
</evidence>
<dbReference type="Gene3D" id="1.25.20.10">
    <property type="entry name" value="Bacterial muramidases"/>
    <property type="match status" value="1"/>
</dbReference>
<organism evidence="5 6">
    <name type="scientific">Methylohalomonas lacus</name>
    <dbReference type="NCBI Taxonomy" id="398773"/>
    <lineage>
        <taxon>Bacteria</taxon>
        <taxon>Pseudomonadati</taxon>
        <taxon>Pseudomonadota</taxon>
        <taxon>Gammaproteobacteria</taxon>
        <taxon>Methylohalomonadales</taxon>
        <taxon>Methylohalomonadaceae</taxon>
        <taxon>Methylohalomonas</taxon>
    </lineage>
</organism>
<evidence type="ECO:0000256" key="1">
    <source>
        <dbReference type="ARBA" id="ARBA00007734"/>
    </source>
</evidence>
<dbReference type="RefSeq" id="WP_259055062.1">
    <property type="nucleotide sequence ID" value="NZ_JANUCT010000008.1"/>
</dbReference>
<dbReference type="GO" id="GO:0042597">
    <property type="term" value="C:periplasmic space"/>
    <property type="evidence" value="ECO:0007669"/>
    <property type="project" value="InterPro"/>
</dbReference>
<name>A0AAE3HJ68_9GAMM</name>
<dbReference type="SUPFAM" id="SSF53955">
    <property type="entry name" value="Lysozyme-like"/>
    <property type="match status" value="1"/>
</dbReference>
<dbReference type="EC" id="3.2.1.-" evidence="5"/>
<accession>A0AAE3HJ68</accession>
<dbReference type="PANTHER" id="PTHR37423">
    <property type="entry name" value="SOLUBLE LYTIC MUREIN TRANSGLYCOSYLASE-RELATED"/>
    <property type="match status" value="1"/>
</dbReference>
<proteinExistence type="inferred from homology"/>
<keyword evidence="2" id="KW-0732">Signal</keyword>
<sequence length="677" mass="77956">MPAIGIVLSHFRPSTGQPSRRLLTLLVLLGGLLCLPLPAAADREQQRADFEAARKALANGQLERYRQLAAGLEDYPLYPYLRYAYIDKRLRSLDNAEVAEFLRKHGDLPVADRLRNRWLDILTSRGQWQTYLDHYKQPNDNRLRCLYLTARMKTGQTDGLMDDIIRMWRVGYSQDEACDPAFEKLEASPQMTGQLVWERIRLAMANNKTGLVRYLAKKLSSDERQVAERWIEIHNNPDAGTRDPQLADTVIGREAVLYGLRRLLRRDIDKALDRWSALQQRYAFTPAEKNALQRDLAVRAADQEHADARQLLEQVADSEVDATVFLYRLRQAINNDDWQQLRAWTDGTPPDDVHENQWQYWRARALEKTGDKQAARDRYHELASQRDFYSFLAADRLGIDYRMNHYPLPISDEELAQIAERPGIQRAFEFLALDEEYAARREWHHILGALSPREMQGAAQLAAQRGWHNQAILAMGRAQAYDDLEVRFPVLYRETLARHASKHDLDLAWVYGLIRSESAFYESARSPAGALGLMQVMPRTGIQTAGKLGMKNFSSNQLLKADYNIPIGNRYLKEVYDNFNGNMILATAAYNAGPHRVKSWLPDSGCIEPDIWIENIPFRETRGYVKRVLEYASVYDWRLEREQRRVTARMDAVKPVHKPDSLLASLQCNFSALTMQP</sequence>
<feature type="domain" description="Transglycosylase SLT" evidence="3">
    <location>
        <begin position="499"/>
        <end position="601"/>
    </location>
</feature>
<evidence type="ECO:0000313" key="6">
    <source>
        <dbReference type="Proteomes" id="UP001204445"/>
    </source>
</evidence>
<feature type="domain" description="Lytic transglycosylase superhelical linker" evidence="4">
    <location>
        <begin position="418"/>
        <end position="484"/>
    </location>
</feature>
<dbReference type="InterPro" id="IPR008939">
    <property type="entry name" value="Lytic_TGlycosylase_superhlx_U"/>
</dbReference>
<keyword evidence="5" id="KW-0326">Glycosidase</keyword>
<keyword evidence="6" id="KW-1185">Reference proteome</keyword>
<dbReference type="GO" id="GO:0004553">
    <property type="term" value="F:hydrolase activity, hydrolyzing O-glycosyl compounds"/>
    <property type="evidence" value="ECO:0007669"/>
    <property type="project" value="InterPro"/>
</dbReference>
<dbReference type="Gene3D" id="1.10.1240.20">
    <property type="entry name" value="Lytic transglycosylase, superhelical linker domain"/>
    <property type="match status" value="1"/>
</dbReference>
<dbReference type="EMBL" id="JANUCT010000008">
    <property type="protein sequence ID" value="MCS3903351.1"/>
    <property type="molecule type" value="Genomic_DNA"/>
</dbReference>
<dbReference type="SUPFAM" id="SSF48435">
    <property type="entry name" value="Bacterial muramidases"/>
    <property type="match status" value="1"/>
</dbReference>
<dbReference type="Proteomes" id="UP001204445">
    <property type="component" value="Unassembled WGS sequence"/>
</dbReference>
<dbReference type="Pfam" id="PF01464">
    <property type="entry name" value="SLT"/>
    <property type="match status" value="1"/>
</dbReference>
<dbReference type="InterPro" id="IPR012289">
    <property type="entry name" value="Lytic_TGlycosylase_superhlx_L"/>
</dbReference>
<evidence type="ECO:0000256" key="2">
    <source>
        <dbReference type="ARBA" id="ARBA00022729"/>
    </source>
</evidence>
<dbReference type="CDD" id="cd13401">
    <property type="entry name" value="Slt70-like"/>
    <property type="match status" value="1"/>
</dbReference>
<gene>
    <name evidence="5" type="ORF">J2T55_001372</name>
</gene>
<comment type="similarity">
    <text evidence="1">Belongs to the transglycosylase Slt family.</text>
</comment>
<keyword evidence="5" id="KW-0378">Hydrolase</keyword>